<reference evidence="1" key="1">
    <citation type="submission" date="2025-08" db="UniProtKB">
        <authorList>
            <consortium name="Ensembl"/>
        </authorList>
    </citation>
    <scope>IDENTIFICATION</scope>
</reference>
<name>A0A8C9JB35_PANTA</name>
<keyword evidence="2" id="KW-1185">Reference proteome</keyword>
<evidence type="ECO:0000313" key="1">
    <source>
        <dbReference type="Ensembl" id="ENSPTIP00000005813.1"/>
    </source>
</evidence>
<evidence type="ECO:0000313" key="2">
    <source>
        <dbReference type="Proteomes" id="UP000675900"/>
    </source>
</evidence>
<protein>
    <submittedName>
        <fullName evidence="1">Uncharacterized protein</fullName>
    </submittedName>
</protein>
<dbReference type="Ensembl" id="ENSPTIT00000009611.1">
    <property type="protein sequence ID" value="ENSPTIP00000005813.1"/>
    <property type="gene ID" value="ENSPTIG00000007924.1"/>
</dbReference>
<reference evidence="1" key="2">
    <citation type="submission" date="2025-09" db="UniProtKB">
        <authorList>
            <consortium name="Ensembl"/>
        </authorList>
    </citation>
    <scope>IDENTIFICATION</scope>
</reference>
<sequence>VVNQVIKCKTAAAWEAEKPLSIADVEAHEADDTVIPLTSHSVENANFV</sequence>
<dbReference type="GeneTree" id="ENSGT00940000176100"/>
<accession>A0A8C9JB35</accession>
<proteinExistence type="predicted"/>
<organism evidence="1 2">
    <name type="scientific">Panthera tigris altaica</name>
    <name type="common">Siberian tiger</name>
    <dbReference type="NCBI Taxonomy" id="74533"/>
    <lineage>
        <taxon>Eukaryota</taxon>
        <taxon>Metazoa</taxon>
        <taxon>Chordata</taxon>
        <taxon>Craniata</taxon>
        <taxon>Vertebrata</taxon>
        <taxon>Euteleostomi</taxon>
        <taxon>Mammalia</taxon>
        <taxon>Eutheria</taxon>
        <taxon>Laurasiatheria</taxon>
        <taxon>Carnivora</taxon>
        <taxon>Feliformia</taxon>
        <taxon>Felidae</taxon>
        <taxon>Pantherinae</taxon>
        <taxon>Panthera</taxon>
    </lineage>
</organism>
<dbReference type="AlphaFoldDB" id="A0A8C9JB35"/>
<dbReference type="Proteomes" id="UP000675900">
    <property type="component" value="Unassembled WGS sequence"/>
</dbReference>